<dbReference type="InterPro" id="IPR036249">
    <property type="entry name" value="Thioredoxin-like_sf"/>
</dbReference>
<dbReference type="Gene3D" id="3.40.30.10">
    <property type="entry name" value="Glutaredoxin"/>
    <property type="match status" value="1"/>
</dbReference>
<dbReference type="AlphaFoldDB" id="A0A1H7PSU8"/>
<dbReference type="PROSITE" id="PS51352">
    <property type="entry name" value="THIOREDOXIN_2"/>
    <property type="match status" value="1"/>
</dbReference>
<evidence type="ECO:0000313" key="5">
    <source>
        <dbReference type="Proteomes" id="UP000198984"/>
    </source>
</evidence>
<reference evidence="4 5" key="1">
    <citation type="submission" date="2016-10" db="EMBL/GenBank/DDBJ databases">
        <authorList>
            <person name="de Groot N.N."/>
        </authorList>
    </citation>
    <scope>NUCLEOTIDE SEQUENCE [LARGE SCALE GENOMIC DNA]</scope>
    <source>
        <strain evidence="4 5">DSM 21039</strain>
    </source>
</reference>
<name>A0A1H7PSU8_9BACT</name>
<dbReference type="STRING" id="573321.SAMN04488505_102167"/>
<keyword evidence="1 2" id="KW-0732">Signal</keyword>
<feature type="chain" id="PRO_5011497153" evidence="2">
    <location>
        <begin position="22"/>
        <end position="147"/>
    </location>
</feature>
<sequence length="147" mass="16727">MRTYIALAVMVLLCAFTSSWETDFTQAKNKAQQENKYILLNFSGSDWCGPCIRMKKELFDTPAFQAFADGHLVLVNADFPRQKKNRLPKNLQQQNDQLAETYNKAGSFPYTVLLDENGKVIKGWDGFPKESPEAFINEINQGINGKR</sequence>
<evidence type="ECO:0000259" key="3">
    <source>
        <dbReference type="PROSITE" id="PS51352"/>
    </source>
</evidence>
<evidence type="ECO:0000313" key="4">
    <source>
        <dbReference type="EMBL" id="SEL38961.1"/>
    </source>
</evidence>
<keyword evidence="5" id="KW-1185">Reference proteome</keyword>
<protein>
    <submittedName>
        <fullName evidence="4">Thioredoxin-related protein</fullName>
    </submittedName>
</protein>
<organism evidence="4 5">
    <name type="scientific">Chitinophaga rupis</name>
    <dbReference type="NCBI Taxonomy" id="573321"/>
    <lineage>
        <taxon>Bacteria</taxon>
        <taxon>Pseudomonadati</taxon>
        <taxon>Bacteroidota</taxon>
        <taxon>Chitinophagia</taxon>
        <taxon>Chitinophagales</taxon>
        <taxon>Chitinophagaceae</taxon>
        <taxon>Chitinophaga</taxon>
    </lineage>
</organism>
<accession>A0A1H7PSU8</accession>
<dbReference type="RefSeq" id="WP_089908939.1">
    <property type="nucleotide sequence ID" value="NZ_FOBB01000002.1"/>
</dbReference>
<gene>
    <name evidence="4" type="ORF">SAMN04488505_102167</name>
</gene>
<dbReference type="InterPro" id="IPR013766">
    <property type="entry name" value="Thioredoxin_domain"/>
</dbReference>
<dbReference type="PANTHER" id="PTHR15337">
    <property type="entry name" value="ANTERIOR GRADIENT PROTEIN-RELATED"/>
    <property type="match status" value="1"/>
</dbReference>
<dbReference type="PANTHER" id="PTHR15337:SF11">
    <property type="entry name" value="THIOREDOXIN DOMAIN-CONTAINING PROTEIN"/>
    <property type="match status" value="1"/>
</dbReference>
<proteinExistence type="predicted"/>
<feature type="signal peptide" evidence="2">
    <location>
        <begin position="1"/>
        <end position="21"/>
    </location>
</feature>
<dbReference type="Pfam" id="PF13899">
    <property type="entry name" value="Thioredoxin_7"/>
    <property type="match status" value="1"/>
</dbReference>
<dbReference type="SUPFAM" id="SSF52833">
    <property type="entry name" value="Thioredoxin-like"/>
    <property type="match status" value="1"/>
</dbReference>
<evidence type="ECO:0000256" key="2">
    <source>
        <dbReference type="SAM" id="SignalP"/>
    </source>
</evidence>
<dbReference type="InterPro" id="IPR051099">
    <property type="entry name" value="AGR/TXD"/>
</dbReference>
<feature type="domain" description="Thioredoxin" evidence="3">
    <location>
        <begin position="7"/>
        <end position="144"/>
    </location>
</feature>
<dbReference type="Proteomes" id="UP000198984">
    <property type="component" value="Unassembled WGS sequence"/>
</dbReference>
<evidence type="ECO:0000256" key="1">
    <source>
        <dbReference type="ARBA" id="ARBA00022729"/>
    </source>
</evidence>
<dbReference type="EMBL" id="FOBB01000002">
    <property type="protein sequence ID" value="SEL38961.1"/>
    <property type="molecule type" value="Genomic_DNA"/>
</dbReference>
<dbReference type="OrthoDB" id="981626at2"/>